<evidence type="ECO:0000256" key="2">
    <source>
        <dbReference type="ARBA" id="ARBA00004590"/>
    </source>
</evidence>
<evidence type="ECO:0000256" key="11">
    <source>
        <dbReference type="RuleBase" id="RU362127"/>
    </source>
</evidence>
<evidence type="ECO:0000256" key="10">
    <source>
        <dbReference type="ARBA" id="ARBA00032062"/>
    </source>
</evidence>
<dbReference type="PANTHER" id="PTHR12154">
    <property type="entry name" value="GLYCOSYL TRANSFERASE-RELATED"/>
    <property type="match status" value="1"/>
</dbReference>
<evidence type="ECO:0000256" key="9">
    <source>
        <dbReference type="ARBA" id="ARBA00023136"/>
    </source>
</evidence>
<dbReference type="InParanoid" id="K0KKB3"/>
<evidence type="ECO:0000256" key="3">
    <source>
        <dbReference type="ARBA" id="ARBA00009731"/>
    </source>
</evidence>
<evidence type="ECO:0000256" key="6">
    <source>
        <dbReference type="ARBA" id="ARBA00022692"/>
    </source>
</evidence>
<evidence type="ECO:0000256" key="7">
    <source>
        <dbReference type="ARBA" id="ARBA00022824"/>
    </source>
</evidence>
<dbReference type="GO" id="GO:0031965">
    <property type="term" value="C:nuclear membrane"/>
    <property type="evidence" value="ECO:0007669"/>
    <property type="project" value="UniProtKB-SubCell"/>
</dbReference>
<evidence type="ECO:0000313" key="13">
    <source>
        <dbReference type="Proteomes" id="UP000009328"/>
    </source>
</evidence>
<feature type="transmembrane region" description="Helical" evidence="11">
    <location>
        <begin position="6"/>
        <end position="28"/>
    </location>
</feature>
<dbReference type="InterPro" id="IPR013969">
    <property type="entry name" value="Oligosacch_biosynth_Alg14"/>
</dbReference>
<evidence type="ECO:0000256" key="5">
    <source>
        <dbReference type="ARBA" id="ARBA00017467"/>
    </source>
</evidence>
<dbReference type="eggNOG" id="KOG3339">
    <property type="taxonomic scope" value="Eukaryota"/>
</dbReference>
<name>K0KKB3_WICCF</name>
<dbReference type="Gene3D" id="3.40.50.2000">
    <property type="entry name" value="Glycogen Phosphorylase B"/>
    <property type="match status" value="1"/>
</dbReference>
<keyword evidence="9 11" id="KW-0472">Membrane</keyword>
<evidence type="ECO:0000256" key="1">
    <source>
        <dbReference type="ARBA" id="ARBA00004389"/>
    </source>
</evidence>
<keyword evidence="7 11" id="KW-0256">Endoplasmic reticulum</keyword>
<dbReference type="GO" id="GO:0006488">
    <property type="term" value="P:dolichol-linked oligosaccharide biosynthetic process"/>
    <property type="evidence" value="ECO:0007669"/>
    <property type="project" value="InterPro"/>
</dbReference>
<keyword evidence="13" id="KW-1185">Reference proteome</keyword>
<keyword evidence="8 11" id="KW-1133">Transmembrane helix</keyword>
<dbReference type="PANTHER" id="PTHR12154:SF4">
    <property type="entry name" value="UDP-N-ACETYLGLUCOSAMINE TRANSFERASE SUBUNIT ALG14 HOMOLOG"/>
    <property type="match status" value="1"/>
</dbReference>
<keyword evidence="6 11" id="KW-0812">Transmembrane</keyword>
<dbReference type="GO" id="GO:0043541">
    <property type="term" value="C:UDP-N-acetylglucosamine transferase complex"/>
    <property type="evidence" value="ECO:0007669"/>
    <property type="project" value="TreeGrafter"/>
</dbReference>
<dbReference type="FunCoup" id="K0KKB3">
    <property type="interactions" value="309"/>
</dbReference>
<dbReference type="EMBL" id="CAIF01000030">
    <property type="protein sequence ID" value="CCH41904.1"/>
    <property type="molecule type" value="Genomic_DNA"/>
</dbReference>
<comment type="similarity">
    <text evidence="3 11">Belongs to the ALG14 family.</text>
</comment>
<comment type="subcellular location">
    <subcellularLocation>
        <location evidence="1 11">Endoplasmic reticulum membrane</location>
        <topology evidence="1 11">Single-pass membrane protein</topology>
    </subcellularLocation>
    <subcellularLocation>
        <location evidence="2">Nucleus membrane</location>
        <topology evidence="2">Single-pass membrane protein</topology>
    </subcellularLocation>
</comment>
<dbReference type="Proteomes" id="UP000009328">
    <property type="component" value="Unassembled WGS sequence"/>
</dbReference>
<proteinExistence type="inferred from homology"/>
<dbReference type="Pfam" id="PF08660">
    <property type="entry name" value="Alg14"/>
    <property type="match status" value="1"/>
</dbReference>
<dbReference type="GO" id="GO:0004577">
    <property type="term" value="F:N-acetylglucosaminyldiphosphodolichol N-acetylglucosaminyltransferase activity"/>
    <property type="evidence" value="ECO:0007669"/>
    <property type="project" value="TreeGrafter"/>
</dbReference>
<gene>
    <name evidence="11" type="primary">ALG14</name>
    <name evidence="12" type="ORF">BN7_1443</name>
</gene>
<dbReference type="AlphaFoldDB" id="K0KKB3"/>
<protein>
    <recommendedName>
        <fullName evidence="5 11">UDP-N-acetylglucosamine transferase subunit ALG14</fullName>
    </recommendedName>
    <alternativeName>
        <fullName evidence="10 11">Asparagine-linked glycosylation protein 14</fullName>
    </alternativeName>
</protein>
<dbReference type="STRING" id="1206466.K0KKB3"/>
<comment type="function">
    <text evidence="11">Involved in protein N-glycosylation. Essential for the second step of the dolichol-linked oligosaccharide pathway. Anchors the catalytic subunit ALG13 to the ER.</text>
</comment>
<dbReference type="HOGENOM" id="CLU_064541_2_0_1"/>
<sequence>MGKFEIEVAVCSFLVIIIVLCIRLIFALPSLKHHQIKTSPLKSIEDKNVMVLLGSGGHTGEMIRILSGSNTIPKVHNLHFITSSGDSTSLIHLKKFINETNIETKTESLELPRARKVGEGFVSSIISTVKSILFTFIQFSKLKIKPDVLIVNGPGTSVPICYYFFLLKFLGIGKTKIIYIESLARVNDLSLSGKLCYLISDRFIVQWNKLQKRYPNSECYGIMV</sequence>
<accession>K0KKB3</accession>
<comment type="subunit">
    <text evidence="4 11">Heterodimer with ALG13 to form a functional enzyme.</text>
</comment>
<organism evidence="12 13">
    <name type="scientific">Wickerhamomyces ciferrii (strain ATCC 14091 / BCRC 22168 / CBS 111 / JCM 3599 / NBRC 0793 / NRRL Y-1031 F-60-10)</name>
    <name type="common">Yeast</name>
    <name type="synonym">Pichia ciferrii</name>
    <dbReference type="NCBI Taxonomy" id="1206466"/>
    <lineage>
        <taxon>Eukaryota</taxon>
        <taxon>Fungi</taxon>
        <taxon>Dikarya</taxon>
        <taxon>Ascomycota</taxon>
        <taxon>Saccharomycotina</taxon>
        <taxon>Saccharomycetes</taxon>
        <taxon>Phaffomycetales</taxon>
        <taxon>Wickerhamomycetaceae</taxon>
        <taxon>Wickerhamomyces</taxon>
    </lineage>
</organism>
<keyword evidence="12" id="KW-0808">Transferase</keyword>
<evidence type="ECO:0000256" key="8">
    <source>
        <dbReference type="ARBA" id="ARBA00022989"/>
    </source>
</evidence>
<comment type="caution">
    <text evidence="12">The sequence shown here is derived from an EMBL/GenBank/DDBJ whole genome shotgun (WGS) entry which is preliminary data.</text>
</comment>
<evidence type="ECO:0000313" key="12">
    <source>
        <dbReference type="EMBL" id="CCH41904.1"/>
    </source>
</evidence>
<reference evidence="12 13" key="1">
    <citation type="journal article" date="2012" name="Eukaryot. Cell">
        <title>Draft genome sequence of Wickerhamomyces ciferrii NRRL Y-1031 F-60-10.</title>
        <authorList>
            <person name="Schneider J."/>
            <person name="Andrea H."/>
            <person name="Blom J."/>
            <person name="Jaenicke S."/>
            <person name="Ruckert C."/>
            <person name="Schorsch C."/>
            <person name="Szczepanowski R."/>
            <person name="Farwick M."/>
            <person name="Goesmann A."/>
            <person name="Puhler A."/>
            <person name="Schaffer S."/>
            <person name="Tauch A."/>
            <person name="Kohler T."/>
            <person name="Brinkrolf K."/>
        </authorList>
    </citation>
    <scope>NUCLEOTIDE SEQUENCE [LARGE SCALE GENOMIC DNA]</scope>
    <source>
        <strain evidence="13">ATCC 14091 / BCRC 22168 / CBS 111 / JCM 3599 / NBRC 0793 / NRRL Y-1031 F-60-10</strain>
    </source>
</reference>
<evidence type="ECO:0000256" key="4">
    <source>
        <dbReference type="ARBA" id="ARBA00011335"/>
    </source>
</evidence>